<dbReference type="SUPFAM" id="SSF51905">
    <property type="entry name" value="FAD/NAD(P)-binding domain"/>
    <property type="match status" value="1"/>
</dbReference>
<keyword evidence="2" id="KW-0503">Monooxygenase</keyword>
<feature type="domain" description="Styrene monooxygenase StyA putative substrate binding" evidence="1">
    <location>
        <begin position="148"/>
        <end position="257"/>
    </location>
</feature>
<evidence type="ECO:0000313" key="2">
    <source>
        <dbReference type="EMBL" id="MFC4105733.1"/>
    </source>
</evidence>
<comment type="caution">
    <text evidence="2">The sequence shown here is derived from an EMBL/GenBank/DDBJ whole genome shotgun (WGS) entry which is preliminary data.</text>
</comment>
<gene>
    <name evidence="2" type="ORF">ACFOX0_07275</name>
</gene>
<dbReference type="GO" id="GO:0004497">
    <property type="term" value="F:monooxygenase activity"/>
    <property type="evidence" value="ECO:0007669"/>
    <property type="project" value="UniProtKB-KW"/>
</dbReference>
<evidence type="ECO:0000313" key="3">
    <source>
        <dbReference type="Proteomes" id="UP001595868"/>
    </source>
</evidence>
<dbReference type="Pfam" id="PF17885">
    <property type="entry name" value="Smoa_sbd"/>
    <property type="match status" value="1"/>
</dbReference>
<accession>A0ABV8KI95</accession>
<name>A0ABV8KI95_9ACTN</name>
<dbReference type="Gene3D" id="3.50.50.60">
    <property type="entry name" value="FAD/NAD(P)-binding domain"/>
    <property type="match status" value="2"/>
</dbReference>
<protein>
    <submittedName>
        <fullName evidence="2">Styrene monooxygenase/indole monooxygenase family protein</fullName>
    </submittedName>
</protein>
<dbReference type="PRINTS" id="PR00420">
    <property type="entry name" value="RNGMNOXGNASE"/>
</dbReference>
<dbReference type="RefSeq" id="WP_377542939.1">
    <property type="nucleotide sequence ID" value="NZ_JBHSBN010000003.1"/>
</dbReference>
<dbReference type="InterPro" id="IPR041654">
    <property type="entry name" value="StyA_sbd"/>
</dbReference>
<sequence>MRRILIVGAGQSGLQLGLSLLAEGYEVTIMSARTPDEIRSGWVMSTQAMFGTALRTEQVYGLNLWQRDAPGVEGMQLSVSAPPGEKVVNVLAPLDEYASSVDQRLKMAAWLELFEERGGLVHYQGVTTADLDGLTSMRRYDLTIVAAGKSDLVGVFDRDPLRSVFEAPQRGLAVAYVHGLDPDPFFNRTKIELNVVPGLGELIVIPGLTLSGRCDILFWEAVPDGPLDLWRYRRDPAEHLKMTLDLIRQYTPWVYERCRHVELTDGRATLSGRYTPTVRRPAAVLPSGGLVLGMADVVVANDPITGQGSNTAAKCAASYCAAIKSRGTEPFDHAWMVRTFENFWAEHGRAVTEWTNAMLQPMPPHVRALLGAAQHNGTIARRLVNGFSDPNDFQHWFLDPYKADAFLRAAVHGADPGVHPPVPHPPGHRYGESP</sequence>
<dbReference type="EMBL" id="JBHSBN010000003">
    <property type="protein sequence ID" value="MFC4105733.1"/>
    <property type="molecule type" value="Genomic_DNA"/>
</dbReference>
<evidence type="ECO:0000259" key="1">
    <source>
        <dbReference type="Pfam" id="PF17885"/>
    </source>
</evidence>
<organism evidence="2 3">
    <name type="scientific">Micromonospora zhanjiangensis</name>
    <dbReference type="NCBI Taxonomy" id="1522057"/>
    <lineage>
        <taxon>Bacteria</taxon>
        <taxon>Bacillati</taxon>
        <taxon>Actinomycetota</taxon>
        <taxon>Actinomycetes</taxon>
        <taxon>Micromonosporales</taxon>
        <taxon>Micromonosporaceae</taxon>
        <taxon>Micromonospora</taxon>
    </lineage>
</organism>
<keyword evidence="2" id="KW-0560">Oxidoreductase</keyword>
<keyword evidence="3" id="KW-1185">Reference proteome</keyword>
<dbReference type="Proteomes" id="UP001595868">
    <property type="component" value="Unassembled WGS sequence"/>
</dbReference>
<dbReference type="Gene3D" id="3.30.9.40">
    <property type="match status" value="1"/>
</dbReference>
<reference evidence="3" key="1">
    <citation type="journal article" date="2019" name="Int. J. Syst. Evol. Microbiol.">
        <title>The Global Catalogue of Microorganisms (GCM) 10K type strain sequencing project: providing services to taxonomists for standard genome sequencing and annotation.</title>
        <authorList>
            <consortium name="The Broad Institute Genomics Platform"/>
            <consortium name="The Broad Institute Genome Sequencing Center for Infectious Disease"/>
            <person name="Wu L."/>
            <person name="Ma J."/>
        </authorList>
    </citation>
    <scope>NUCLEOTIDE SEQUENCE [LARGE SCALE GENOMIC DNA]</scope>
    <source>
        <strain evidence="3">2902at01</strain>
    </source>
</reference>
<proteinExistence type="predicted"/>
<dbReference type="InterPro" id="IPR036188">
    <property type="entry name" value="FAD/NAD-bd_sf"/>
</dbReference>